<gene>
    <name evidence="1" type="ORF">Vadar_017086</name>
</gene>
<accession>A0ACB7YNK3</accession>
<protein>
    <submittedName>
        <fullName evidence="1">Uncharacterized protein</fullName>
    </submittedName>
</protein>
<dbReference type="Proteomes" id="UP000828048">
    <property type="component" value="Chromosome 11"/>
</dbReference>
<reference evidence="1 2" key="1">
    <citation type="journal article" date="2021" name="Hortic Res">
        <title>High-quality reference genome and annotation aids understanding of berry development for evergreen blueberry (Vaccinium darrowii).</title>
        <authorList>
            <person name="Yu J."/>
            <person name="Hulse-Kemp A.M."/>
            <person name="Babiker E."/>
            <person name="Staton M."/>
        </authorList>
    </citation>
    <scope>NUCLEOTIDE SEQUENCE [LARGE SCALE GENOMIC DNA]</scope>
    <source>
        <strain evidence="2">cv. NJ 8807/NJ 8810</strain>
        <tissue evidence="1">Young leaf</tissue>
    </source>
</reference>
<dbReference type="EMBL" id="CM037161">
    <property type="protein sequence ID" value="KAH7854719.1"/>
    <property type="molecule type" value="Genomic_DNA"/>
</dbReference>
<sequence length="169" mass="18982">MGNNNFTGNIPCSMGQLFSLASLQLRSNHLAGGIISSLQNCTELVVLDLSENEFTGSIPTWMGESLSSLRILTLRSNKMKGMIPPELCRLASLQVLDLAQNKFFGALTRCICNFTAMAMKLNSSGPIYYTYSRGFSIEYMENELLMMKGNMYRYDKIVRRPNRALPCRI</sequence>
<evidence type="ECO:0000313" key="2">
    <source>
        <dbReference type="Proteomes" id="UP000828048"/>
    </source>
</evidence>
<proteinExistence type="predicted"/>
<comment type="caution">
    <text evidence="1">The sequence shown here is derived from an EMBL/GenBank/DDBJ whole genome shotgun (WGS) entry which is preliminary data.</text>
</comment>
<keyword evidence="2" id="KW-1185">Reference proteome</keyword>
<organism evidence="1 2">
    <name type="scientific">Vaccinium darrowii</name>
    <dbReference type="NCBI Taxonomy" id="229202"/>
    <lineage>
        <taxon>Eukaryota</taxon>
        <taxon>Viridiplantae</taxon>
        <taxon>Streptophyta</taxon>
        <taxon>Embryophyta</taxon>
        <taxon>Tracheophyta</taxon>
        <taxon>Spermatophyta</taxon>
        <taxon>Magnoliopsida</taxon>
        <taxon>eudicotyledons</taxon>
        <taxon>Gunneridae</taxon>
        <taxon>Pentapetalae</taxon>
        <taxon>asterids</taxon>
        <taxon>Ericales</taxon>
        <taxon>Ericaceae</taxon>
        <taxon>Vaccinioideae</taxon>
        <taxon>Vaccinieae</taxon>
        <taxon>Vaccinium</taxon>
    </lineage>
</organism>
<name>A0ACB7YNK3_9ERIC</name>
<evidence type="ECO:0000313" key="1">
    <source>
        <dbReference type="EMBL" id="KAH7854719.1"/>
    </source>
</evidence>